<dbReference type="PANTHER" id="PTHR12254:SF0">
    <property type="entry name" value="BARBU-RELATED"/>
    <property type="match status" value="1"/>
</dbReference>
<organism evidence="1">
    <name type="scientific">Anopheles atroparvus</name>
    <name type="common">European mosquito</name>
    <dbReference type="NCBI Taxonomy" id="41427"/>
    <lineage>
        <taxon>Eukaryota</taxon>
        <taxon>Metazoa</taxon>
        <taxon>Ecdysozoa</taxon>
        <taxon>Arthropoda</taxon>
        <taxon>Hexapoda</taxon>
        <taxon>Insecta</taxon>
        <taxon>Pterygota</taxon>
        <taxon>Neoptera</taxon>
        <taxon>Endopterygota</taxon>
        <taxon>Diptera</taxon>
        <taxon>Nematocera</taxon>
        <taxon>Culicoidea</taxon>
        <taxon>Culicidae</taxon>
        <taxon>Anophelinae</taxon>
        <taxon>Anopheles</taxon>
    </lineage>
</organism>
<dbReference type="Pfam" id="PF15952">
    <property type="entry name" value="ESM4"/>
    <property type="match status" value="1"/>
</dbReference>
<reference evidence="2" key="1">
    <citation type="submission" date="2021-09" db="EMBL/GenBank/DDBJ databases">
        <authorList>
            <consortium name="Infravec"/>
            <person name="Campbell I L."/>
            <person name="Maslen G."/>
            <person name="Yates A."/>
        </authorList>
    </citation>
    <scope>NUCLEOTIDE SEQUENCE [LARGE SCALE GENOMIC DNA]</scope>
    <source>
        <strain evidence="2">Infravec2 EBRE</strain>
    </source>
</reference>
<keyword evidence="2" id="KW-1185">Reference proteome</keyword>
<dbReference type="EnsemblMetazoa" id="AATE003922-RA">
    <property type="protein sequence ID" value="AATE003922-PA.1"/>
    <property type="gene ID" value="AATE003922"/>
</dbReference>
<dbReference type="AlphaFoldDB" id="A0A182IR65"/>
<dbReference type="Proteomes" id="UP000075880">
    <property type="component" value="Unassembled WGS sequence"/>
</dbReference>
<evidence type="ECO:0000313" key="1">
    <source>
        <dbReference type="EnsemblMetazoa" id="AATE003922-PA.1"/>
    </source>
</evidence>
<accession>A0A182IR65</accession>
<evidence type="ECO:0000313" key="2">
    <source>
        <dbReference type="Proteomes" id="UP000075880"/>
    </source>
</evidence>
<reference evidence="1" key="2">
    <citation type="submission" date="2022-08" db="UniProtKB">
        <authorList>
            <consortium name="EnsemblMetazoa"/>
        </authorList>
    </citation>
    <scope>IDENTIFICATION</scope>
    <source>
        <strain evidence="1">EBRO</strain>
    </source>
</reference>
<evidence type="ECO:0008006" key="3">
    <source>
        <dbReference type="Google" id="ProtNLM"/>
    </source>
</evidence>
<dbReference type="GO" id="GO:0007423">
    <property type="term" value="P:sensory organ development"/>
    <property type="evidence" value="ECO:0007669"/>
    <property type="project" value="InterPro"/>
</dbReference>
<name>A0A182IR65_ANOAO</name>
<dbReference type="OrthoDB" id="8190494at2759"/>
<dbReference type="InterPro" id="IPR029686">
    <property type="entry name" value="Malpha/m4/m2"/>
</dbReference>
<dbReference type="VEuPathDB" id="VectorBase:AATE003922"/>
<sequence>MHSYAVNNSNNAANMAASSNNSINENLYNSEKLAKSSAVYKLKKILKPLVTLLKSKKERSAAQVEKRAIRDQRKSVISYIDEFDCDYDNSANERLEAQLIAELEDCRAQNAAIFVYEDQQLQLQPVQPEELYVPVHFARTEAGTFFWTAMPVREVDEDLIQPAHCYSEEQRAQQAYADRWAQA</sequence>
<proteinExistence type="predicted"/>
<dbReference type="GO" id="GO:0007219">
    <property type="term" value="P:Notch signaling pathway"/>
    <property type="evidence" value="ECO:0007669"/>
    <property type="project" value="InterPro"/>
</dbReference>
<protein>
    <recommendedName>
        <fullName evidence="3">Enhancer of split malpha protein</fullName>
    </recommendedName>
</protein>
<dbReference type="PANTHER" id="PTHR12254">
    <property type="entry name" value="ENHANCER OF SPLIT MALPHA PROTEIN"/>
    <property type="match status" value="1"/>
</dbReference>
<dbReference type="EnsemblMetazoa" id="ENSAATROPT013512">
    <property type="protein sequence ID" value="ENSAATROPP012297"/>
    <property type="gene ID" value="ENSAATROPG010971"/>
</dbReference>